<proteinExistence type="predicted"/>
<evidence type="ECO:0000259" key="1">
    <source>
        <dbReference type="Pfam" id="PF09361"/>
    </source>
</evidence>
<evidence type="ECO:0000313" key="2">
    <source>
        <dbReference type="EMBL" id="NYZ18790.1"/>
    </source>
</evidence>
<dbReference type="EMBL" id="JABFDB010000001">
    <property type="protein sequence ID" value="NYZ18790.1"/>
    <property type="molecule type" value="Genomic_DNA"/>
</dbReference>
<feature type="domain" description="Phasin" evidence="1">
    <location>
        <begin position="66"/>
        <end position="164"/>
    </location>
</feature>
<comment type="caution">
    <text evidence="2">The sequence shown here is derived from an EMBL/GenBank/DDBJ whole genome shotgun (WGS) entry which is preliminary data.</text>
</comment>
<dbReference type="RefSeq" id="WP_180280506.1">
    <property type="nucleotide sequence ID" value="NZ_JABFDB010000001.1"/>
</dbReference>
<protein>
    <submittedName>
        <fullName evidence="2">Phasin family protein</fullName>
    </submittedName>
</protein>
<sequence length="177" mass="18796">MTTTTAKPKLAAAKVIEDATVQAKANIESIVQASQEQAKKHFEQTMAATKDQVEKTSAQVLKGYDEMTALAKENVDAVVQSGTIVAKGVEEIGKEVVAYSQASFDKSVATGKALLSAKSLREVVDLQNDYAKSCFDAFVAEANRLSEMSVKVANEAFAPLSARVNVAVDKLSKPIAA</sequence>
<dbReference type="Pfam" id="PF09361">
    <property type="entry name" value="Phasin_2"/>
    <property type="match status" value="1"/>
</dbReference>
<dbReference type="InterPro" id="IPR010127">
    <property type="entry name" value="Phasin_subfam-1"/>
</dbReference>
<dbReference type="InterPro" id="IPR018968">
    <property type="entry name" value="Phasin"/>
</dbReference>
<dbReference type="Proteomes" id="UP000584642">
    <property type="component" value="Unassembled WGS sequence"/>
</dbReference>
<accession>A0ABX2T4L6</accession>
<keyword evidence="3" id="KW-1185">Reference proteome</keyword>
<reference evidence="2 3" key="1">
    <citation type="submission" date="2020-05" db="EMBL/GenBank/DDBJ databases">
        <title>Azospirillum oleiclasticum sp. nov, a nitrogen-fixing and heavy crude oil-emulsifying bacterium isolated from the crude oil of Yumen Oilfield.</title>
        <authorList>
            <person name="Wu D."/>
            <person name="Cai M."/>
            <person name="Zhang X."/>
        </authorList>
    </citation>
    <scope>NUCLEOTIDE SEQUENCE [LARGE SCALE GENOMIC DNA]</scope>
    <source>
        <strain evidence="2 3">ROY-1-1-2</strain>
    </source>
</reference>
<organism evidence="2 3">
    <name type="scientific">Azospirillum oleiclasticum</name>
    <dbReference type="NCBI Taxonomy" id="2735135"/>
    <lineage>
        <taxon>Bacteria</taxon>
        <taxon>Pseudomonadati</taxon>
        <taxon>Pseudomonadota</taxon>
        <taxon>Alphaproteobacteria</taxon>
        <taxon>Rhodospirillales</taxon>
        <taxon>Azospirillaceae</taxon>
        <taxon>Azospirillum</taxon>
    </lineage>
</organism>
<evidence type="ECO:0000313" key="3">
    <source>
        <dbReference type="Proteomes" id="UP000584642"/>
    </source>
</evidence>
<dbReference type="NCBIfam" id="TIGR01841">
    <property type="entry name" value="phasin"/>
    <property type="match status" value="1"/>
</dbReference>
<name>A0ABX2T4L6_9PROT</name>
<gene>
    <name evidence="2" type="ORF">HND93_03630</name>
</gene>